<organism evidence="1 2">
    <name type="scientific">candidate division WOR-1 bacterium RIFOXYC12_FULL_54_18</name>
    <dbReference type="NCBI Taxonomy" id="1802584"/>
    <lineage>
        <taxon>Bacteria</taxon>
        <taxon>Bacillati</taxon>
        <taxon>Saganbacteria</taxon>
    </lineage>
</organism>
<dbReference type="EMBL" id="MEUG01000001">
    <property type="protein sequence ID" value="OGC28247.1"/>
    <property type="molecule type" value="Genomic_DNA"/>
</dbReference>
<dbReference type="Proteomes" id="UP000178602">
    <property type="component" value="Unassembled WGS sequence"/>
</dbReference>
<accession>A0A1F4T6P9</accession>
<evidence type="ECO:0000313" key="1">
    <source>
        <dbReference type="EMBL" id="OGC28247.1"/>
    </source>
</evidence>
<name>A0A1F4T6P9_UNCSA</name>
<gene>
    <name evidence="1" type="ORF">A3K49_04610</name>
</gene>
<proteinExistence type="predicted"/>
<comment type="caution">
    <text evidence="1">The sequence shown here is derived from an EMBL/GenBank/DDBJ whole genome shotgun (WGS) entry which is preliminary data.</text>
</comment>
<sequence length="468" mass="53172">MDLELFVNNLLRTHGVIANRKTPEEICTEKQPPLPPKEFHLCVIDENLKIHEAYRQRVINETISRTNHVLSLVEQAPPSFWHDPINSIEHGFLSIFRHANSQTDNWLLLEAARKGVYLFYLTEDAANLQRSLRFLEVAKENRDTSVCFDTDPSSWTDLRSETIFPVEGYFEVKLTMLQIYNITDPGKAATLSREIEEELASSRIVTAQRSNEISSQGFVNRLRLLQSNLALFETSPDLDKAINIARESQRWAEVESNRPTSYLLLYGLSRKDLRHDALQAQITTAKLLMRKEMGKAPADRDFSESIKLFQAVLAAPETTRKYGGFLDLGLESFGNLLYIAISGSASRKEAAEKFNSYIDWEKVNQLPDFKETLGLLVRRESYCSLFANATRETCPEPKEVMGNIFLYLGRPDLAPNDTKAVITEINLNDPAISDPETRLDIAIRCLQSSEVDKKLLGSIVAWWLASAR</sequence>
<reference evidence="1 2" key="1">
    <citation type="journal article" date="2016" name="Nat. Commun.">
        <title>Thousands of microbial genomes shed light on interconnected biogeochemical processes in an aquifer system.</title>
        <authorList>
            <person name="Anantharaman K."/>
            <person name="Brown C.T."/>
            <person name="Hug L.A."/>
            <person name="Sharon I."/>
            <person name="Castelle C.J."/>
            <person name="Probst A.J."/>
            <person name="Thomas B.C."/>
            <person name="Singh A."/>
            <person name="Wilkins M.J."/>
            <person name="Karaoz U."/>
            <person name="Brodie E.L."/>
            <person name="Williams K.H."/>
            <person name="Hubbard S.S."/>
            <person name="Banfield J.F."/>
        </authorList>
    </citation>
    <scope>NUCLEOTIDE SEQUENCE [LARGE SCALE GENOMIC DNA]</scope>
</reference>
<protein>
    <submittedName>
        <fullName evidence="1">Uncharacterized protein</fullName>
    </submittedName>
</protein>
<dbReference type="AlphaFoldDB" id="A0A1F4T6P9"/>
<evidence type="ECO:0000313" key="2">
    <source>
        <dbReference type="Proteomes" id="UP000178602"/>
    </source>
</evidence>